<proteinExistence type="predicted"/>
<dbReference type="EMBL" id="AP026073">
    <property type="protein sequence ID" value="BDM71614.1"/>
    <property type="molecule type" value="Genomic_DNA"/>
</dbReference>
<name>A0ABM7ZZ39_STRNI</name>
<feature type="region of interest" description="Disordered" evidence="1">
    <location>
        <begin position="1"/>
        <end position="42"/>
    </location>
</feature>
<evidence type="ECO:0000313" key="3">
    <source>
        <dbReference type="Proteomes" id="UP001059597"/>
    </source>
</evidence>
<gene>
    <name evidence="2" type="ORF">HEK616_51010</name>
</gene>
<protein>
    <submittedName>
        <fullName evidence="2">Uncharacterized protein</fullName>
    </submittedName>
</protein>
<dbReference type="Proteomes" id="UP001059597">
    <property type="component" value="Chromosome"/>
</dbReference>
<keyword evidence="3" id="KW-1185">Reference proteome</keyword>
<accession>A0ABM7ZZ39</accession>
<evidence type="ECO:0000313" key="2">
    <source>
        <dbReference type="EMBL" id="BDM71614.1"/>
    </source>
</evidence>
<sequence>MAGAGPGGRKASDAGHTRRRTKVPNGRDLRPGGPVSGSYGGGAGVRAVRVMGAGRAYGPVRAIGDQQAAGEG</sequence>
<reference evidence="2" key="1">
    <citation type="submission" date="2022-06" db="EMBL/GenBank/DDBJ databases">
        <title>Complete genome sequence of Streptomyces nigrescens HEK616.</title>
        <authorList>
            <person name="Asamizu S."/>
            <person name="Onaka H."/>
        </authorList>
    </citation>
    <scope>NUCLEOTIDE SEQUENCE</scope>
    <source>
        <strain evidence="2">HEK616</strain>
    </source>
</reference>
<evidence type="ECO:0000256" key="1">
    <source>
        <dbReference type="SAM" id="MobiDB-lite"/>
    </source>
</evidence>
<organism evidence="2 3">
    <name type="scientific">Streptomyces nigrescens</name>
    <dbReference type="NCBI Taxonomy" id="1920"/>
    <lineage>
        <taxon>Bacteria</taxon>
        <taxon>Bacillati</taxon>
        <taxon>Actinomycetota</taxon>
        <taxon>Actinomycetes</taxon>
        <taxon>Kitasatosporales</taxon>
        <taxon>Streptomycetaceae</taxon>
        <taxon>Streptomyces</taxon>
    </lineage>
</organism>